<dbReference type="SMART" id="SM00822">
    <property type="entry name" value="PKS_KR"/>
    <property type="match status" value="1"/>
</dbReference>
<protein>
    <submittedName>
        <fullName evidence="4">SDR family oxidoreductase</fullName>
    </submittedName>
</protein>
<dbReference type="PROSITE" id="PS51257">
    <property type="entry name" value="PROKAR_LIPOPROTEIN"/>
    <property type="match status" value="1"/>
</dbReference>
<dbReference type="SUPFAM" id="SSF51735">
    <property type="entry name" value="NAD(P)-binding Rossmann-fold domains"/>
    <property type="match status" value="1"/>
</dbReference>
<sequence length="286" mass="30868">MRKQLTVITGGSSGLGLACASCMAHETTLVLCARGPEKLAEAKKNLEAYGADVILYPLDASDRDAVQDAAAEIAKLGDIVHVIHTAGVSPANTGRDDILRINLMGPIHVVEAFYPILAEGGTCILFGSTAGYALECDESKAPLRTILNEIYEGWREPDFLDRFRSFLCDTVKLPEAHQAGMAYSISKRFVKYFVYANVQRFASRNCRILSVSPGSYLTPMHQALIENSPASAERAMSGIPLKRWGHPYEIGKLVQFLCSKGAGYITGVDILADGGCSYAGSVTQID</sequence>
<dbReference type="RefSeq" id="WP_227209830.1">
    <property type="nucleotide sequence ID" value="NZ_BAABZQ010000001.1"/>
</dbReference>
<gene>
    <name evidence="4" type="ORF">K340107D12_48150</name>
</gene>
<evidence type="ECO:0000256" key="1">
    <source>
        <dbReference type="ARBA" id="ARBA00006484"/>
    </source>
</evidence>
<dbReference type="Proteomes" id="UP001600941">
    <property type="component" value="Unassembled WGS sequence"/>
</dbReference>
<evidence type="ECO:0000256" key="2">
    <source>
        <dbReference type="ARBA" id="ARBA00023002"/>
    </source>
</evidence>
<comment type="caution">
    <text evidence="4">The sequence shown here is derived from an EMBL/GenBank/DDBJ whole genome shotgun (WGS) entry which is preliminary data.</text>
</comment>
<comment type="similarity">
    <text evidence="1">Belongs to the short-chain dehydrogenases/reductases (SDR) family.</text>
</comment>
<accession>A0ABQ0BZQ0</accession>
<dbReference type="InterPro" id="IPR002347">
    <property type="entry name" value="SDR_fam"/>
</dbReference>
<dbReference type="InterPro" id="IPR057326">
    <property type="entry name" value="KR_dom"/>
</dbReference>
<dbReference type="PANTHER" id="PTHR43008:SF4">
    <property type="entry name" value="CHAIN DEHYDROGENASE, PUTATIVE (AFU_ORTHOLOGUE AFUA_4G08710)-RELATED"/>
    <property type="match status" value="1"/>
</dbReference>
<evidence type="ECO:0000313" key="4">
    <source>
        <dbReference type="EMBL" id="GAA6501999.1"/>
    </source>
</evidence>
<evidence type="ECO:0000313" key="5">
    <source>
        <dbReference type="Proteomes" id="UP001600941"/>
    </source>
</evidence>
<dbReference type="Pfam" id="PF13561">
    <property type="entry name" value="adh_short_C2"/>
    <property type="match status" value="1"/>
</dbReference>
<evidence type="ECO:0000259" key="3">
    <source>
        <dbReference type="SMART" id="SM00822"/>
    </source>
</evidence>
<keyword evidence="2" id="KW-0560">Oxidoreductase</keyword>
<dbReference type="Pfam" id="PF00106">
    <property type="entry name" value="adh_short"/>
    <property type="match status" value="1"/>
</dbReference>
<name>A0ABQ0BZQ0_9FIRM</name>
<organism evidence="4 5">
    <name type="scientific">Blautia parvula</name>
    <dbReference type="NCBI Taxonomy" id="2877527"/>
    <lineage>
        <taxon>Bacteria</taxon>
        <taxon>Bacillati</taxon>
        <taxon>Bacillota</taxon>
        <taxon>Clostridia</taxon>
        <taxon>Lachnospirales</taxon>
        <taxon>Lachnospiraceae</taxon>
        <taxon>Blautia</taxon>
    </lineage>
</organism>
<dbReference type="CDD" id="cd05233">
    <property type="entry name" value="SDR_c"/>
    <property type="match status" value="1"/>
</dbReference>
<feature type="domain" description="Ketoreductase" evidence="3">
    <location>
        <begin position="4"/>
        <end position="157"/>
    </location>
</feature>
<reference evidence="4 5" key="1">
    <citation type="submission" date="2024-04" db="EMBL/GenBank/DDBJ databases">
        <title>Defined microbial consortia suppress multidrug-resistant proinflammatory Enterobacteriaceae via ecological control.</title>
        <authorList>
            <person name="Furuichi M."/>
            <person name="Kawaguchi T."/>
            <person name="Pust M."/>
            <person name="Yasuma K."/>
            <person name="Plichta D."/>
            <person name="Hasegawa N."/>
            <person name="Ohya T."/>
            <person name="Bhattarai S."/>
            <person name="Sasajima S."/>
            <person name="Aoto Y."/>
            <person name="Tuganbaev T."/>
            <person name="Yaginuma M."/>
            <person name="Ueda M."/>
            <person name="Okahashi N."/>
            <person name="Amafuji K."/>
            <person name="Kiridooshi Y."/>
            <person name="Sugita K."/>
            <person name="Strazar M."/>
            <person name="Skelly A."/>
            <person name="Suda W."/>
            <person name="Hattori M."/>
            <person name="Nakamoto N."/>
            <person name="Caballero S."/>
            <person name="Norman J."/>
            <person name="Olle B."/>
            <person name="Tanoue T."/>
            <person name="Arita M."/>
            <person name="Bucci V."/>
            <person name="Atarashi K."/>
            <person name="Xavier R."/>
            <person name="Honda K."/>
        </authorList>
    </citation>
    <scope>NUCLEOTIDE SEQUENCE [LARGE SCALE GENOMIC DNA]</scope>
    <source>
        <strain evidence="5">k34-0107-D12</strain>
    </source>
</reference>
<dbReference type="InterPro" id="IPR036291">
    <property type="entry name" value="NAD(P)-bd_dom_sf"/>
</dbReference>
<proteinExistence type="inferred from homology"/>
<keyword evidence="5" id="KW-1185">Reference proteome</keyword>
<dbReference type="PANTHER" id="PTHR43008">
    <property type="entry name" value="BENZIL REDUCTASE"/>
    <property type="match status" value="1"/>
</dbReference>
<dbReference type="PRINTS" id="PR00081">
    <property type="entry name" value="GDHRDH"/>
</dbReference>
<dbReference type="Gene3D" id="3.40.50.720">
    <property type="entry name" value="NAD(P)-binding Rossmann-like Domain"/>
    <property type="match status" value="1"/>
</dbReference>
<dbReference type="EMBL" id="BAABZQ010000001">
    <property type="protein sequence ID" value="GAA6501999.1"/>
    <property type="molecule type" value="Genomic_DNA"/>
</dbReference>